<evidence type="ECO:0000313" key="1">
    <source>
        <dbReference type="EMBL" id="AYO30323.1"/>
    </source>
</evidence>
<dbReference type="KEGG" id="bacg:D2962_06540"/>
<keyword evidence="2" id="KW-1185">Reference proteome</keyword>
<name>A0A3G2R4C8_9FIRM</name>
<dbReference type="AlphaFoldDB" id="A0A3G2R4C8"/>
<sequence length="94" mass="10905">MSLRAQFFIPIVGSQKENVYKILNGEDVNIEDPLADIDVGIVFSYDINDVDGRYRLYGDIYNDLVEIFPRLDLVFLQEKHSVFQTEAILGMYIR</sequence>
<reference evidence="1 2" key="1">
    <citation type="submission" date="2018-10" db="EMBL/GenBank/DDBJ databases">
        <authorList>
            <person name="Zhang X."/>
        </authorList>
    </citation>
    <scope>NUCLEOTIDE SEQUENCE [LARGE SCALE GENOMIC DNA]</scope>
    <source>
        <strain evidence="1 2">SK-G1</strain>
    </source>
</reference>
<evidence type="ECO:0000313" key="2">
    <source>
        <dbReference type="Proteomes" id="UP000280960"/>
    </source>
</evidence>
<dbReference type="Proteomes" id="UP000280960">
    <property type="component" value="Chromosome"/>
</dbReference>
<gene>
    <name evidence="1" type="ORF">D2962_06540</name>
</gene>
<protein>
    <recommendedName>
        <fullName evidence="3">Nucleotidyltransferase domain-containing protein</fullName>
    </recommendedName>
</protein>
<organism evidence="1 2">
    <name type="scientific">Biomaibacter acetigenes</name>
    <dbReference type="NCBI Taxonomy" id="2316383"/>
    <lineage>
        <taxon>Bacteria</taxon>
        <taxon>Bacillati</taxon>
        <taxon>Bacillota</taxon>
        <taxon>Clostridia</taxon>
        <taxon>Thermosediminibacterales</taxon>
        <taxon>Tepidanaerobacteraceae</taxon>
        <taxon>Biomaibacter</taxon>
    </lineage>
</organism>
<proteinExistence type="predicted"/>
<dbReference type="EMBL" id="CP033169">
    <property type="protein sequence ID" value="AYO30323.1"/>
    <property type="molecule type" value="Genomic_DNA"/>
</dbReference>
<dbReference type="RefSeq" id="WP_122014535.1">
    <property type="nucleotide sequence ID" value="NZ_CP033169.1"/>
</dbReference>
<accession>A0A3G2R4C8</accession>
<evidence type="ECO:0008006" key="3">
    <source>
        <dbReference type="Google" id="ProtNLM"/>
    </source>
</evidence>